<comment type="caution">
    <text evidence="2">The sequence shown here is derived from an EMBL/GenBank/DDBJ whole genome shotgun (WGS) entry which is preliminary data.</text>
</comment>
<accession>G2GYT1</accession>
<evidence type="ECO:0000256" key="1">
    <source>
        <dbReference type="SAM" id="MobiDB-lite"/>
    </source>
</evidence>
<proteinExistence type="predicted"/>
<feature type="region of interest" description="Disordered" evidence="1">
    <location>
        <begin position="1"/>
        <end position="39"/>
    </location>
</feature>
<dbReference type="EMBL" id="AGCA01000240">
    <property type="protein sequence ID" value="EGY29103.1"/>
    <property type="molecule type" value="Genomic_DNA"/>
</dbReference>
<dbReference type="Proteomes" id="UP000004116">
    <property type="component" value="Unassembled WGS sequence"/>
</dbReference>
<sequence>MRPIAHTERQTVSSTVGNASKQRGHADDSATDNAIAEGGTQIKHTDDIVSESLDRRLTAACRGTECDLINALINP</sequence>
<dbReference type="AlphaFoldDB" id="G2GYT1"/>
<protein>
    <submittedName>
        <fullName evidence="2">Uncharacterized protein</fullName>
    </submittedName>
</protein>
<name>G2GYT1_9ENTR</name>
<feature type="compositionally biased region" description="Polar residues" evidence="1">
    <location>
        <begin position="10"/>
        <end position="21"/>
    </location>
</feature>
<gene>
    <name evidence="2" type="ORF">Rin_00009390</name>
</gene>
<keyword evidence="3" id="KW-1185">Reference proteome</keyword>
<organism evidence="2 3">
    <name type="scientific">Candidatus Regiella insecticola 5.15</name>
    <dbReference type="NCBI Taxonomy" id="1005043"/>
    <lineage>
        <taxon>Bacteria</taxon>
        <taxon>Pseudomonadati</taxon>
        <taxon>Pseudomonadota</taxon>
        <taxon>Gammaproteobacteria</taxon>
        <taxon>Enterobacterales</taxon>
        <taxon>Enterobacteriaceae</taxon>
        <taxon>aphid secondary symbionts</taxon>
        <taxon>Candidatus Regiella</taxon>
    </lineage>
</organism>
<evidence type="ECO:0000313" key="3">
    <source>
        <dbReference type="Proteomes" id="UP000004116"/>
    </source>
</evidence>
<evidence type="ECO:0000313" key="2">
    <source>
        <dbReference type="EMBL" id="EGY29103.1"/>
    </source>
</evidence>
<reference evidence="2 3" key="1">
    <citation type="journal article" date="2012" name="Genome Res.">
        <title>Genomic basis of endosymbiont-conferred protection against an insect parasitoid.</title>
        <authorList>
            <person name="Hansen A.K."/>
            <person name="Vorburger C."/>
            <person name="Moran N.A."/>
        </authorList>
    </citation>
    <scope>NUCLEOTIDE SEQUENCE [LARGE SCALE GENOMIC DNA]</scope>
    <source>
        <strain evidence="3">R5.15</strain>
    </source>
</reference>